<dbReference type="GO" id="GO:0046917">
    <property type="term" value="F:triphosphoribosyl-dephospho-CoA synthase activity"/>
    <property type="evidence" value="ECO:0007669"/>
    <property type="project" value="InterPro"/>
</dbReference>
<keyword evidence="2" id="KW-1185">Reference proteome</keyword>
<accession>A0A483CS50</accession>
<dbReference type="Proteomes" id="UP000292580">
    <property type="component" value="Unassembled WGS sequence"/>
</dbReference>
<dbReference type="PANTHER" id="PTHR42280:SF1">
    <property type="entry name" value="CITG FAMILY PROTEIN"/>
    <property type="match status" value="1"/>
</dbReference>
<dbReference type="PANTHER" id="PTHR42280">
    <property type="entry name" value="CITG FAMILY PROTEIN"/>
    <property type="match status" value="1"/>
</dbReference>
<dbReference type="Gene3D" id="1.10.4200.10">
    <property type="entry name" value="Triphosphoribosyl-dephospho-CoA protein"/>
    <property type="match status" value="1"/>
</dbReference>
<evidence type="ECO:0000313" key="2">
    <source>
        <dbReference type="Proteomes" id="UP000292580"/>
    </source>
</evidence>
<name>A0A483CS50_9EURY</name>
<dbReference type="AlphaFoldDB" id="A0A483CS50"/>
<gene>
    <name evidence="1" type="ORF">CUJ86_05765</name>
</gene>
<dbReference type="GO" id="GO:0005524">
    <property type="term" value="F:ATP binding"/>
    <property type="evidence" value="ECO:0007669"/>
    <property type="project" value="InterPro"/>
</dbReference>
<dbReference type="InterPro" id="IPR002736">
    <property type="entry name" value="CitG"/>
</dbReference>
<organism evidence="1 2">
    <name type="scientific">Methanofollis fontis</name>
    <dbReference type="NCBI Taxonomy" id="2052832"/>
    <lineage>
        <taxon>Archaea</taxon>
        <taxon>Methanobacteriati</taxon>
        <taxon>Methanobacteriota</taxon>
        <taxon>Stenosarchaea group</taxon>
        <taxon>Methanomicrobia</taxon>
        <taxon>Methanomicrobiales</taxon>
        <taxon>Methanomicrobiaceae</taxon>
        <taxon>Methanofollis</taxon>
    </lineage>
</organism>
<comment type="caution">
    <text evidence="1">The sequence shown here is derived from an EMBL/GenBank/DDBJ whole genome shotgun (WGS) entry which is preliminary data.</text>
</comment>
<dbReference type="OrthoDB" id="85890at2157"/>
<proteinExistence type="predicted"/>
<protein>
    <submittedName>
        <fullName evidence="1">Triphosphoribosyl-dephospho-CoA synthase</fullName>
    </submittedName>
</protein>
<dbReference type="Pfam" id="PF01874">
    <property type="entry name" value="CitG"/>
    <property type="match status" value="1"/>
</dbReference>
<reference evidence="1 2" key="1">
    <citation type="submission" date="2017-11" db="EMBL/GenBank/DDBJ databases">
        <title>Isolation and Characterization of Methanofollis Species from Methane Seep Offshore SW Taiwan.</title>
        <authorList>
            <person name="Teng N.-H."/>
            <person name="Lai M.-C."/>
            <person name="Chen S.-C."/>
        </authorList>
    </citation>
    <scope>NUCLEOTIDE SEQUENCE [LARGE SCALE GENOMIC DNA]</scope>
    <source>
        <strain evidence="1 2">FWC-SCC2</strain>
    </source>
</reference>
<sequence>MQCRTMTRTEAAQLAMVLEVTASPKPGNVDRGHDYPDTRLEHFLASAVFARCAFEHAEAGGSGLGSLIEEAVLDTSCHSGGNTHFGAFILLMPLVSGGSIDGAMRTVAETTVEDAVAFYRAFSATAVRVLEKDEIDVNDPAALTILRERNMNLYDVMAYSSERDMVAREWTNGFALCREAADLLVSYGPGREAIVRTFLDLLASYPDTFIAKKHGAAVAEETMMRAREVQAGRVALQAFDEECLARGINPGSLADIMIAGIYLALLEEWRWDC</sequence>
<dbReference type="EMBL" id="PGCL01000002">
    <property type="protein sequence ID" value="TAJ45041.1"/>
    <property type="molecule type" value="Genomic_DNA"/>
</dbReference>
<evidence type="ECO:0000313" key="1">
    <source>
        <dbReference type="EMBL" id="TAJ45041.1"/>
    </source>
</evidence>